<name>A0ABU9AUI7_9BACT</name>
<comment type="caution">
    <text evidence="2">The sequence shown here is derived from an EMBL/GenBank/DDBJ whole genome shotgun (WGS) entry which is preliminary data.</text>
</comment>
<organism evidence="2 3">
    <name type="scientific">Luteolibacter soli</name>
    <dbReference type="NCBI Taxonomy" id="3135280"/>
    <lineage>
        <taxon>Bacteria</taxon>
        <taxon>Pseudomonadati</taxon>
        <taxon>Verrucomicrobiota</taxon>
        <taxon>Verrucomicrobiia</taxon>
        <taxon>Verrucomicrobiales</taxon>
        <taxon>Verrucomicrobiaceae</taxon>
        <taxon>Luteolibacter</taxon>
    </lineage>
</organism>
<dbReference type="EMBL" id="JBBUKT010000004">
    <property type="protein sequence ID" value="MEK7951403.1"/>
    <property type="molecule type" value="Genomic_DNA"/>
</dbReference>
<gene>
    <name evidence="2" type="ORF">WKV53_12880</name>
</gene>
<protein>
    <recommendedName>
        <fullName evidence="4">Secreted protein</fullName>
    </recommendedName>
</protein>
<evidence type="ECO:0000256" key="1">
    <source>
        <dbReference type="SAM" id="MobiDB-lite"/>
    </source>
</evidence>
<accession>A0ABU9AUI7</accession>
<dbReference type="RefSeq" id="WP_341405007.1">
    <property type="nucleotide sequence ID" value="NZ_JBBUKT010000004.1"/>
</dbReference>
<evidence type="ECO:0000313" key="2">
    <source>
        <dbReference type="EMBL" id="MEK7951403.1"/>
    </source>
</evidence>
<evidence type="ECO:0000313" key="3">
    <source>
        <dbReference type="Proteomes" id="UP001371305"/>
    </source>
</evidence>
<sequence>MNRLFLFATLIVSQILPLAADSGGPYLAVPDAAESEKGPVFQIPREEKPLRHFLTHMPEFQINQKLQEPESYTWKPLAGYYAALSSLGHDPRGQELLCIRYVSDKNIDLGLVFAESILIVTRKNDPGPEPKLCIPVLYATAFPGLHYDWTANDLKSERSGSFKITGFIGGTGHFLTEIFIRWQDGKFVRFEPKAPAEPDAASSEADDSKDPSE</sequence>
<dbReference type="Proteomes" id="UP001371305">
    <property type="component" value="Unassembled WGS sequence"/>
</dbReference>
<evidence type="ECO:0008006" key="4">
    <source>
        <dbReference type="Google" id="ProtNLM"/>
    </source>
</evidence>
<keyword evidence="3" id="KW-1185">Reference proteome</keyword>
<proteinExistence type="predicted"/>
<reference evidence="2 3" key="1">
    <citation type="submission" date="2024-04" db="EMBL/GenBank/DDBJ databases">
        <title>Luteolibacter sp. isolated from soil.</title>
        <authorList>
            <person name="An J."/>
        </authorList>
    </citation>
    <scope>NUCLEOTIDE SEQUENCE [LARGE SCALE GENOMIC DNA]</scope>
    <source>
        <strain evidence="2 3">Y139</strain>
    </source>
</reference>
<feature type="region of interest" description="Disordered" evidence="1">
    <location>
        <begin position="193"/>
        <end position="213"/>
    </location>
</feature>